<protein>
    <submittedName>
        <fullName evidence="3">Tetratricopeptide repeat protein</fullName>
    </submittedName>
</protein>
<dbReference type="Gene3D" id="1.25.40.10">
    <property type="entry name" value="Tetratricopeptide repeat domain"/>
    <property type="match status" value="2"/>
</dbReference>
<proteinExistence type="predicted"/>
<dbReference type="AlphaFoldDB" id="A0A432LSI2"/>
<feature type="region of interest" description="Disordered" evidence="1">
    <location>
        <begin position="15"/>
        <end position="50"/>
    </location>
</feature>
<sequence length="422" mass="45301">MLAGAAFALIVASTPALASSDSSKDQQAAPLYPNATRTSPKPDLTDSKDQKALKDGLDAANAGDVAKATQLLQPVVDTSKSKYAQAKALEGLAVVHAKNKDLKPAIEMLQRAVALNSLPNDDYFLLQLQLANYYLVDQQFQPAIDTLEKWRTDGRADTAESHGWEGEAYLELKQYPQAITQLKQAQSMTDKPDPNWNEALLQAYNDSGQKDLAAQVAQKQMAANASDPVAFENSVNLLVQTQKYDEAQQLLEKGRSQGLLKDQQEYVMLAKLYMIHGQSADDPKADSDKATAVLQEGMSKGVVPSNSENNELLGDAAFNGGDFAAAEAAYKKALPDAKTGDVYVKAGLAMLEQNDFAGAKTTIQQGIDKGVQHKGRAYMDLANANIGLKNKVAAVDAVMDAQKDPETAAQAKAWLQKAGVGN</sequence>
<keyword evidence="2" id="KW-0732">Signal</keyword>
<feature type="chain" id="PRO_5019162185" evidence="2">
    <location>
        <begin position="19"/>
        <end position="422"/>
    </location>
</feature>
<dbReference type="SMART" id="SM00028">
    <property type="entry name" value="TPR"/>
    <property type="match status" value="2"/>
</dbReference>
<accession>A0A432LSI2</accession>
<dbReference type="InterPro" id="IPR011990">
    <property type="entry name" value="TPR-like_helical_dom_sf"/>
</dbReference>
<evidence type="ECO:0000256" key="1">
    <source>
        <dbReference type="SAM" id="MobiDB-lite"/>
    </source>
</evidence>
<comment type="caution">
    <text evidence="3">The sequence shown here is derived from an EMBL/GenBank/DDBJ whole genome shotgun (WGS) entry which is preliminary data.</text>
</comment>
<evidence type="ECO:0000313" key="3">
    <source>
        <dbReference type="EMBL" id="RUL63501.1"/>
    </source>
</evidence>
<dbReference type="EMBL" id="RYZR01000006">
    <property type="protein sequence ID" value="RUL63501.1"/>
    <property type="molecule type" value="Genomic_DNA"/>
</dbReference>
<dbReference type="Proteomes" id="UP000267077">
    <property type="component" value="Unassembled WGS sequence"/>
</dbReference>
<dbReference type="SUPFAM" id="SSF48452">
    <property type="entry name" value="TPR-like"/>
    <property type="match status" value="2"/>
</dbReference>
<feature type="compositionally biased region" description="Low complexity" evidence="1">
    <location>
        <begin position="16"/>
        <end position="29"/>
    </location>
</feature>
<dbReference type="OrthoDB" id="5964849at2"/>
<reference evidence="3 4" key="1">
    <citation type="submission" date="2018-12" db="EMBL/GenBank/DDBJ databases">
        <title>Dyella dinghuensis sp. nov. DHOA06 and Dyella choica sp. nov. 4M-K27, isolated from forest soil.</title>
        <authorList>
            <person name="Qiu L.-H."/>
            <person name="Gao Z.-H."/>
        </authorList>
    </citation>
    <scope>NUCLEOTIDE SEQUENCE [LARGE SCALE GENOMIC DNA]</scope>
    <source>
        <strain evidence="3 4">DHOA06</strain>
    </source>
</reference>
<gene>
    <name evidence="3" type="ORF">EKH79_13045</name>
</gene>
<name>A0A432LSI2_9GAMM</name>
<dbReference type="InterPro" id="IPR019734">
    <property type="entry name" value="TPR_rpt"/>
</dbReference>
<evidence type="ECO:0000313" key="4">
    <source>
        <dbReference type="Proteomes" id="UP000267077"/>
    </source>
</evidence>
<feature type="signal peptide" evidence="2">
    <location>
        <begin position="1"/>
        <end position="18"/>
    </location>
</feature>
<evidence type="ECO:0000256" key="2">
    <source>
        <dbReference type="SAM" id="SignalP"/>
    </source>
</evidence>
<keyword evidence="4" id="KW-1185">Reference proteome</keyword>
<organism evidence="3 4">
    <name type="scientific">Dyella dinghuensis</name>
    <dbReference type="NCBI Taxonomy" id="1920169"/>
    <lineage>
        <taxon>Bacteria</taxon>
        <taxon>Pseudomonadati</taxon>
        <taxon>Pseudomonadota</taxon>
        <taxon>Gammaproteobacteria</taxon>
        <taxon>Lysobacterales</taxon>
        <taxon>Rhodanobacteraceae</taxon>
        <taxon>Dyella</taxon>
    </lineage>
</organism>
<dbReference type="Pfam" id="PF13432">
    <property type="entry name" value="TPR_16"/>
    <property type="match status" value="3"/>
</dbReference>